<dbReference type="GeneID" id="28969524"/>
<feature type="region of interest" description="Disordered" evidence="1">
    <location>
        <begin position="1"/>
        <end position="108"/>
    </location>
</feature>
<feature type="compositionally biased region" description="Polar residues" evidence="1">
    <location>
        <begin position="54"/>
        <end position="66"/>
    </location>
</feature>
<feature type="compositionally biased region" description="Polar residues" evidence="1">
    <location>
        <begin position="239"/>
        <end position="255"/>
    </location>
</feature>
<reference evidence="2" key="1">
    <citation type="submission" date="2013-07" db="EMBL/GenBank/DDBJ databases">
        <authorList>
            <consortium name="The Broad Institute Genome Sequencing Platform"/>
            <person name="Cuomo C."/>
            <person name="Litvintseva A."/>
            <person name="Chen Y."/>
            <person name="Heitman J."/>
            <person name="Sun S."/>
            <person name="Springer D."/>
            <person name="Dromer F."/>
            <person name="Young S.K."/>
            <person name="Zeng Q."/>
            <person name="Gargeya S."/>
            <person name="Fitzgerald M."/>
            <person name="Abouelleil A."/>
            <person name="Alvarado L."/>
            <person name="Berlin A.M."/>
            <person name="Chapman S.B."/>
            <person name="Dewar J."/>
            <person name="Goldberg J."/>
            <person name="Griggs A."/>
            <person name="Gujja S."/>
            <person name="Hansen M."/>
            <person name="Howarth C."/>
            <person name="Imamovic A."/>
            <person name="Larimer J."/>
            <person name="McCowan C."/>
            <person name="Murphy C."/>
            <person name="Pearson M."/>
            <person name="Priest M."/>
            <person name="Roberts A."/>
            <person name="Saif S."/>
            <person name="Shea T."/>
            <person name="Sykes S."/>
            <person name="Wortman J."/>
            <person name="Nusbaum C."/>
            <person name="Birren B."/>
        </authorList>
    </citation>
    <scope>NUCLEOTIDE SEQUENCE</scope>
    <source>
        <strain evidence="2">CBS 10117</strain>
    </source>
</reference>
<protein>
    <submittedName>
        <fullName evidence="2">Uncharacterized protein</fullName>
    </submittedName>
</protein>
<evidence type="ECO:0000313" key="3">
    <source>
        <dbReference type="Proteomes" id="UP000078595"/>
    </source>
</evidence>
<feature type="compositionally biased region" description="Low complexity" evidence="1">
    <location>
        <begin position="195"/>
        <end position="208"/>
    </location>
</feature>
<accession>A0AAJ8MJ45</accession>
<feature type="region of interest" description="Disordered" evidence="1">
    <location>
        <begin position="192"/>
        <end position="282"/>
    </location>
</feature>
<evidence type="ECO:0000256" key="1">
    <source>
        <dbReference type="SAM" id="MobiDB-lite"/>
    </source>
</evidence>
<keyword evidence="3" id="KW-1185">Reference proteome</keyword>
<name>A0AAJ8MJ45_9TREE</name>
<dbReference type="Proteomes" id="UP000078595">
    <property type="component" value="Chromosome 7"/>
</dbReference>
<reference evidence="2" key="2">
    <citation type="submission" date="2024-02" db="EMBL/GenBank/DDBJ databases">
        <title>Comparative genomics of Cryptococcus and Kwoniella reveals pathogenesis evolution and contrasting modes of karyotype evolution via chromosome fusion or intercentromeric recombination.</title>
        <authorList>
            <person name="Coelho M.A."/>
            <person name="David-Palma M."/>
            <person name="Shea T."/>
            <person name="Bowers K."/>
            <person name="McGinley-Smith S."/>
            <person name="Mohammad A.W."/>
            <person name="Gnirke A."/>
            <person name="Yurkov A.M."/>
            <person name="Nowrousian M."/>
            <person name="Sun S."/>
            <person name="Cuomo C.A."/>
            <person name="Heitman J."/>
        </authorList>
    </citation>
    <scope>NUCLEOTIDE SEQUENCE</scope>
    <source>
        <strain evidence="2">CBS 10117</strain>
    </source>
</reference>
<evidence type="ECO:0000313" key="2">
    <source>
        <dbReference type="EMBL" id="WWC63203.1"/>
    </source>
</evidence>
<dbReference type="KEGG" id="kdj:28969524"/>
<sequence length="390" mass="43998">MNWVVDTAPEISTEETVRADGPGNDIKYEEDGGADMPKPAFTDGDANIGAEARTQGNTVRIMQQGSPELPRLTQADKGKGKRPREDDEDDEGEGDRDLPTPNTHLNPQLYSMFEGFSKEFLSEKWEKQQQEISNYRISLQHKDQVITALKEEVRRLKTKDQRRNDAEECLLAELNWLKARAVDGCRFLVQGKPDAASSSPSPSFSSAFTESRKARSNGSAPQILRESFPTDNPAPPRRSNATQTQTQHASSSRQPASPGLFSHPDKSTSEIRGRRPSSSARVRCAWPPADMRKKVNTILWGYVRRSKGLTEESWSLEKIRKLTTSTEFNQHTTKSGSSSFGRWFGITHIWEREMEKANPDPELVYFLYSQEDSKSRSLVRSQRLADYEVA</sequence>
<dbReference type="EMBL" id="CP144536">
    <property type="protein sequence ID" value="WWC63203.1"/>
    <property type="molecule type" value="Genomic_DNA"/>
</dbReference>
<gene>
    <name evidence="2" type="ORF">I303_105803</name>
</gene>
<dbReference type="AlphaFoldDB" id="A0AAJ8MJ45"/>
<proteinExistence type="predicted"/>
<feature type="compositionally biased region" description="Basic and acidic residues" evidence="1">
    <location>
        <begin position="263"/>
        <end position="273"/>
    </location>
</feature>
<organism evidence="2 3">
    <name type="scientific">Kwoniella dejecticola CBS 10117</name>
    <dbReference type="NCBI Taxonomy" id="1296121"/>
    <lineage>
        <taxon>Eukaryota</taxon>
        <taxon>Fungi</taxon>
        <taxon>Dikarya</taxon>
        <taxon>Basidiomycota</taxon>
        <taxon>Agaricomycotina</taxon>
        <taxon>Tremellomycetes</taxon>
        <taxon>Tremellales</taxon>
        <taxon>Cryptococcaceae</taxon>
        <taxon>Kwoniella</taxon>
    </lineage>
</organism>
<dbReference type="RefSeq" id="XP_065825317.1">
    <property type="nucleotide sequence ID" value="XM_065969245.1"/>
</dbReference>